<evidence type="ECO:0000256" key="4">
    <source>
        <dbReference type="ARBA" id="ARBA00022833"/>
    </source>
</evidence>
<dbReference type="Proteomes" id="UP001165740">
    <property type="component" value="Chromosome 6"/>
</dbReference>
<dbReference type="SUPFAM" id="SSF55486">
    <property type="entry name" value="Metalloproteases ('zincins'), catalytic domain"/>
    <property type="match status" value="1"/>
</dbReference>
<dbReference type="Gene3D" id="3.40.1620.60">
    <property type="match status" value="1"/>
</dbReference>
<feature type="compositionally biased region" description="Polar residues" evidence="9">
    <location>
        <begin position="217"/>
        <end position="226"/>
    </location>
</feature>
<keyword evidence="5" id="KW-0482">Metalloprotease</keyword>
<evidence type="ECO:0000256" key="8">
    <source>
        <dbReference type="PROSITE-ProRule" id="PRU00276"/>
    </source>
</evidence>
<organism evidence="13 14">
    <name type="scientific">Biomphalaria glabrata</name>
    <name type="common">Bloodfluke planorb</name>
    <name type="synonym">Freshwater snail</name>
    <dbReference type="NCBI Taxonomy" id="6526"/>
    <lineage>
        <taxon>Eukaryota</taxon>
        <taxon>Metazoa</taxon>
        <taxon>Spiralia</taxon>
        <taxon>Lophotrochozoa</taxon>
        <taxon>Mollusca</taxon>
        <taxon>Gastropoda</taxon>
        <taxon>Heterobranchia</taxon>
        <taxon>Euthyneura</taxon>
        <taxon>Panpulmonata</taxon>
        <taxon>Hygrophila</taxon>
        <taxon>Lymnaeoidea</taxon>
        <taxon>Planorbidae</taxon>
        <taxon>Biomphalaria</taxon>
    </lineage>
</organism>
<feature type="active site" evidence="8">
    <location>
        <position position="415"/>
    </location>
</feature>
<keyword evidence="13" id="KW-1185">Reference proteome</keyword>
<keyword evidence="10" id="KW-0472">Membrane</keyword>
<feature type="binding site" evidence="8">
    <location>
        <position position="414"/>
    </location>
    <ligand>
        <name>Zn(2+)</name>
        <dbReference type="ChEBI" id="CHEBI:29105"/>
        <note>catalytic</note>
    </ligand>
</feature>
<evidence type="ECO:0000313" key="14">
    <source>
        <dbReference type="RefSeq" id="XP_055888423.1"/>
    </source>
</evidence>
<feature type="region of interest" description="Disordered" evidence="9">
    <location>
        <begin position="211"/>
        <end position="241"/>
    </location>
</feature>
<evidence type="ECO:0000256" key="3">
    <source>
        <dbReference type="ARBA" id="ARBA00022801"/>
    </source>
</evidence>
<dbReference type="InterPro" id="IPR006586">
    <property type="entry name" value="ADAM_Cys-rich"/>
</dbReference>
<evidence type="ECO:0000256" key="11">
    <source>
        <dbReference type="SAM" id="SignalP"/>
    </source>
</evidence>
<dbReference type="GeneID" id="106058457"/>
<dbReference type="AlphaFoldDB" id="A0A9W3AMD1"/>
<dbReference type="GO" id="GO:0046872">
    <property type="term" value="F:metal ion binding"/>
    <property type="evidence" value="ECO:0007669"/>
    <property type="project" value="UniProtKB-KW"/>
</dbReference>
<evidence type="ECO:0000256" key="7">
    <source>
        <dbReference type="ARBA" id="ARBA00023180"/>
    </source>
</evidence>
<keyword evidence="4 8" id="KW-0862">Zinc</keyword>
<dbReference type="GO" id="GO:0006509">
    <property type="term" value="P:membrane protein ectodomain proteolysis"/>
    <property type="evidence" value="ECO:0007669"/>
    <property type="project" value="TreeGrafter"/>
</dbReference>
<feature type="binding site" evidence="8">
    <location>
        <position position="418"/>
    </location>
    <ligand>
        <name>Zn(2+)</name>
        <dbReference type="ChEBI" id="CHEBI:29105"/>
        <note>catalytic</note>
    </ligand>
</feature>
<sequence length="746" mass="84674">MSIIVIFSVFICHISSTDVMLQYEVSDVTGDRMPDQVNVTFSTETKSLTKLNLRRSRHFNLDIPLYTLTSDQEGLFHRHKVKTRPKKDLGFYQDITNKAVFRIQRSTEKSANKKSKFNLKGEFLVNTTKCLFDSERKTLKKPWRNMSLKPMSHSRWTASPRPLSTTTFDQYVYTLEILKPTTFDRFDARILPPEEKTVRMNAINITDMHMNNRKSNRSTLKSAPQSSRRRNAVQDYYPQSRRRRNSVQDYYVDVVAVIDYKRYSMFLAQANYNYFAAMQNILEYYAFVLSGADMLYQGIKHPNYTIHILLSKVYILQTSSFIDTIASYDEMNGDTASNSIQNFIVGAGRGVLGIYDHVMLFTGYNLFSVDRYNNKIDILGVSNTGSMCRTDGSSSTVVENREGYSTSTINTAAHELAHSLSARHDGDNNPCNPSERYIMGAPESVKKPGNEYNPWRFSPCSVSYFTSFLKETLNSSRGYTCLVYAIEASADIPDVSDKLLGQVIKPDQQCKQFFGNDSFLCRATESRRPITEICQAMLCADVLRGLCILQIALIGTSCGDGKVCINGQCVSYPYAPQIDENCAFGDRPSYFCSLYINDFMGNCYSTLSYRACCDTCNKVSRPVKGCEYGDRIIDCTQDHCLNSQVDCCGTCNYGTPFTPTYSTRRSTPNRSTRAYPPVLFTLTKECVLGEPDLSPELCTSPSICQTQPLMCCESCSSASHLSLYTIWIYCFFFCIAFFLYIKTNVY</sequence>
<dbReference type="PROSITE" id="PS50215">
    <property type="entry name" value="ADAM_MEPRO"/>
    <property type="match status" value="1"/>
</dbReference>
<keyword evidence="1" id="KW-0645">Protease</keyword>
<dbReference type="SMART" id="SM00608">
    <property type="entry name" value="ACR"/>
    <property type="match status" value="1"/>
</dbReference>
<dbReference type="InterPro" id="IPR024079">
    <property type="entry name" value="MetalloPept_cat_dom_sf"/>
</dbReference>
<feature type="binding site" evidence="8">
    <location>
        <position position="424"/>
    </location>
    <ligand>
        <name>Zn(2+)</name>
        <dbReference type="ChEBI" id="CHEBI:29105"/>
        <note>catalytic</note>
    </ligand>
</feature>
<evidence type="ECO:0000256" key="1">
    <source>
        <dbReference type="ARBA" id="ARBA00022670"/>
    </source>
</evidence>
<evidence type="ECO:0000313" key="13">
    <source>
        <dbReference type="Proteomes" id="UP001165740"/>
    </source>
</evidence>
<gene>
    <name evidence="14" type="primary">LOC106058457</name>
</gene>
<keyword evidence="6" id="KW-1015">Disulfide bond</keyword>
<proteinExistence type="predicted"/>
<evidence type="ECO:0000256" key="2">
    <source>
        <dbReference type="ARBA" id="ARBA00022723"/>
    </source>
</evidence>
<dbReference type="OMA" id="CLLDHGD"/>
<evidence type="ECO:0000256" key="9">
    <source>
        <dbReference type="SAM" id="MobiDB-lite"/>
    </source>
</evidence>
<name>A0A9W3AMD1_BIOGL</name>
<keyword evidence="10" id="KW-0812">Transmembrane</keyword>
<comment type="caution">
    <text evidence="8">Lacks conserved residue(s) required for the propagation of feature annotation.</text>
</comment>
<keyword evidence="11" id="KW-0732">Signal</keyword>
<evidence type="ECO:0000256" key="5">
    <source>
        <dbReference type="ARBA" id="ARBA00023049"/>
    </source>
</evidence>
<reference evidence="14" key="1">
    <citation type="submission" date="2025-08" db="UniProtKB">
        <authorList>
            <consortium name="RefSeq"/>
        </authorList>
    </citation>
    <scope>IDENTIFICATION</scope>
</reference>
<feature type="chain" id="PRO_5040806837" evidence="11">
    <location>
        <begin position="17"/>
        <end position="746"/>
    </location>
</feature>
<keyword evidence="10" id="KW-1133">Transmembrane helix</keyword>
<dbReference type="InterPro" id="IPR041645">
    <property type="entry name" value="ADAMTS_CR_2"/>
</dbReference>
<dbReference type="PANTHER" id="PTHR11905">
    <property type="entry name" value="ADAM A DISINTEGRIN AND METALLOPROTEASE DOMAIN"/>
    <property type="match status" value="1"/>
</dbReference>
<protein>
    <submittedName>
        <fullName evidence="14">Uncharacterized protein LOC106058457 isoform X1</fullName>
    </submittedName>
</protein>
<dbReference type="Pfam" id="PF17771">
    <property type="entry name" value="ADAMTS_CR_2"/>
    <property type="match status" value="1"/>
</dbReference>
<dbReference type="RefSeq" id="XP_055888423.1">
    <property type="nucleotide sequence ID" value="XM_056032448.1"/>
</dbReference>
<feature type="transmembrane region" description="Helical" evidence="10">
    <location>
        <begin position="721"/>
        <end position="741"/>
    </location>
</feature>
<dbReference type="InterPro" id="IPR001590">
    <property type="entry name" value="Peptidase_M12B"/>
</dbReference>
<dbReference type="Pfam" id="PF13688">
    <property type="entry name" value="Reprolysin_5"/>
    <property type="match status" value="1"/>
</dbReference>
<evidence type="ECO:0000256" key="10">
    <source>
        <dbReference type="SAM" id="Phobius"/>
    </source>
</evidence>
<dbReference type="PANTHER" id="PTHR11905:SF159">
    <property type="entry name" value="ADAM METALLOPROTEASE"/>
    <property type="match status" value="1"/>
</dbReference>
<evidence type="ECO:0000256" key="6">
    <source>
        <dbReference type="ARBA" id="ARBA00023157"/>
    </source>
</evidence>
<dbReference type="Gene3D" id="3.40.390.10">
    <property type="entry name" value="Collagenase (Catalytic Domain)"/>
    <property type="match status" value="1"/>
</dbReference>
<dbReference type="GO" id="GO:0004222">
    <property type="term" value="F:metalloendopeptidase activity"/>
    <property type="evidence" value="ECO:0007669"/>
    <property type="project" value="InterPro"/>
</dbReference>
<keyword evidence="2 8" id="KW-0479">Metal-binding</keyword>
<evidence type="ECO:0000259" key="12">
    <source>
        <dbReference type="PROSITE" id="PS50215"/>
    </source>
</evidence>
<feature type="signal peptide" evidence="11">
    <location>
        <begin position="1"/>
        <end position="16"/>
    </location>
</feature>
<accession>A0A9W3AMD1</accession>
<keyword evidence="3" id="KW-0378">Hydrolase</keyword>
<dbReference type="OrthoDB" id="6134861at2759"/>
<feature type="domain" description="Peptidase M12B" evidence="12">
    <location>
        <begin position="250"/>
        <end position="471"/>
    </location>
</feature>
<keyword evidence="7" id="KW-0325">Glycoprotein</keyword>